<reference evidence="2 3" key="1">
    <citation type="journal article" date="2019" name="Sci. Rep.">
        <title>Orb-weaving spider Araneus ventricosus genome elucidates the spidroin gene catalogue.</title>
        <authorList>
            <person name="Kono N."/>
            <person name="Nakamura H."/>
            <person name="Ohtoshi R."/>
            <person name="Moran D.A.P."/>
            <person name="Shinohara A."/>
            <person name="Yoshida Y."/>
            <person name="Fujiwara M."/>
            <person name="Mori M."/>
            <person name="Tomita M."/>
            <person name="Arakawa K."/>
        </authorList>
    </citation>
    <scope>NUCLEOTIDE SEQUENCE [LARGE SCALE GENOMIC DNA]</scope>
</reference>
<feature type="signal peptide" evidence="1">
    <location>
        <begin position="1"/>
        <end position="22"/>
    </location>
</feature>
<evidence type="ECO:0000313" key="2">
    <source>
        <dbReference type="EMBL" id="GBM13390.1"/>
    </source>
</evidence>
<dbReference type="Proteomes" id="UP000499080">
    <property type="component" value="Unassembled WGS sequence"/>
</dbReference>
<proteinExistence type="predicted"/>
<evidence type="ECO:0000256" key="1">
    <source>
        <dbReference type="SAM" id="SignalP"/>
    </source>
</evidence>
<keyword evidence="1" id="KW-0732">Signal</keyword>
<dbReference type="AlphaFoldDB" id="A0A4Y2D9L3"/>
<accession>A0A4Y2D9L3</accession>
<dbReference type="EMBL" id="BGPR01000327">
    <property type="protein sequence ID" value="GBM13390.1"/>
    <property type="molecule type" value="Genomic_DNA"/>
</dbReference>
<keyword evidence="3" id="KW-1185">Reference proteome</keyword>
<comment type="caution">
    <text evidence="2">The sequence shown here is derived from an EMBL/GenBank/DDBJ whole genome shotgun (WGS) entry which is preliminary data.</text>
</comment>
<organism evidence="2 3">
    <name type="scientific">Araneus ventricosus</name>
    <name type="common">Orbweaver spider</name>
    <name type="synonym">Epeira ventricosa</name>
    <dbReference type="NCBI Taxonomy" id="182803"/>
    <lineage>
        <taxon>Eukaryota</taxon>
        <taxon>Metazoa</taxon>
        <taxon>Ecdysozoa</taxon>
        <taxon>Arthropoda</taxon>
        <taxon>Chelicerata</taxon>
        <taxon>Arachnida</taxon>
        <taxon>Araneae</taxon>
        <taxon>Araneomorphae</taxon>
        <taxon>Entelegynae</taxon>
        <taxon>Araneoidea</taxon>
        <taxon>Araneidae</taxon>
        <taxon>Araneus</taxon>
    </lineage>
</organism>
<protein>
    <submittedName>
        <fullName evidence="2">Uncharacterized protein</fullName>
    </submittedName>
</protein>
<evidence type="ECO:0000313" key="3">
    <source>
        <dbReference type="Proteomes" id="UP000499080"/>
    </source>
</evidence>
<name>A0A4Y2D9L3_ARAVE</name>
<feature type="chain" id="PRO_5021454268" evidence="1">
    <location>
        <begin position="23"/>
        <end position="113"/>
    </location>
</feature>
<sequence>MLVSRVALVCLVSCLIFQVVAGIHHHGGGGGGLGILLGVGLLAKLLEGHHHSHHHHHHHVKYVPIPVFLGDTSEGNCNSPPCSLTPENSIAGGVGLIVRETHKLSHFQYEFTS</sequence>
<gene>
    <name evidence="2" type="ORF">AVEN_54402_1</name>
</gene>